<accession>A0A9P4LIR9</accession>
<sequence>MESIGGGYRTSQLPLTGAILCCTSIAPEQRVCVNSDTCIPTQLATIGAQMGAIIKLDLTSDVTHLIVGSTDSAKYRYVAKSREDVKVLSPSWLEALREVWLEGDDNMDVAALEAEHRLPTFFGLKICLTGFDDPEQRRYIQETVNVNGAEYHGDLTKAVTHLIAATPTGKKYEHAINWRMKIVSLEWFEQSVARGMVLEETLYDPRLPVEERGRGAWERREYPSPGLGKRMREDAPSLSLNPFRRKLRRSASTKMGSQSEALWAGITSASLETPQDETDDWTETSVAKQETPHEHTPPPRRESYASPDDAVPPKADPAYESPSELNAFSTDDLRRGYLVVPHDATVDSSTVPERAGVFSLVTNWWVERCLYGKCLVNPAVDVLSGPFDNHSIDGFSDLIINSTAFVGIELLHVTRVVAIIGATYDEHLSAKTSVMVCNTERPNEQKIKFASSKRIPAVHATWLWDCLRTGQRQPYAKYQLNTLAPPQQQRPVVKPKPQPSAEVPTARLSTNENFERQQKIAQAAKKTVKPRGRQQPRALDLALSVDPAPVSTKDSSTHPNTSANNFSFEEDGASIPGIDGQVSLPLQDISANSPRRPSTTSLDSKPVTRARSSSAESLIRPAPRQRKSTTVKEPSLDSVIPAHDSVIPADTEPPAPPPQEPPAGKDYSDILAQLRANRKPLPSPADQMSTRRRGRRQLGRATSTRSNGSTADSSGQLNLDDDDDREKEQEYQPSQELGWDSPGAAKAREQMMKRLGGRVTEKSIRVEGIGIVRDVASEGAGGRVQRKRRDKRF</sequence>
<dbReference type="InterPro" id="IPR001357">
    <property type="entry name" value="BRCT_dom"/>
</dbReference>
<protein>
    <recommendedName>
        <fullName evidence="3">BRCT domain-containing protein</fullName>
    </recommendedName>
</protein>
<keyword evidence="1" id="KW-0677">Repeat</keyword>
<feature type="domain" description="BRCT" evidence="3">
    <location>
        <begin position="116"/>
        <end position="205"/>
    </location>
</feature>
<dbReference type="InterPro" id="IPR059215">
    <property type="entry name" value="BRCT2_TopBP1-like"/>
</dbReference>
<dbReference type="Pfam" id="PF12738">
    <property type="entry name" value="PTCB-BRCT"/>
    <property type="match status" value="3"/>
</dbReference>
<evidence type="ECO:0000256" key="2">
    <source>
        <dbReference type="SAM" id="MobiDB-lite"/>
    </source>
</evidence>
<dbReference type="InterPro" id="IPR036420">
    <property type="entry name" value="BRCT_dom_sf"/>
</dbReference>
<dbReference type="SUPFAM" id="SSF52113">
    <property type="entry name" value="BRCT domain"/>
    <property type="match status" value="3"/>
</dbReference>
<feature type="compositionally biased region" description="Basic and acidic residues" evidence="2">
    <location>
        <begin position="290"/>
        <end position="303"/>
    </location>
</feature>
<feature type="domain" description="BRCT" evidence="3">
    <location>
        <begin position="49"/>
        <end position="93"/>
    </location>
</feature>
<comment type="caution">
    <text evidence="4">The sequence shown here is derived from an EMBL/GenBank/DDBJ whole genome shotgun (WGS) entry which is preliminary data.</text>
</comment>
<dbReference type="PANTHER" id="PTHR13561">
    <property type="entry name" value="DNA REPLICATION REGULATOR DPB11-RELATED"/>
    <property type="match status" value="1"/>
</dbReference>
<feature type="region of interest" description="Disordered" evidence="2">
    <location>
        <begin position="219"/>
        <end position="325"/>
    </location>
</feature>
<dbReference type="GO" id="GO:0007095">
    <property type="term" value="P:mitotic G2 DNA damage checkpoint signaling"/>
    <property type="evidence" value="ECO:0007669"/>
    <property type="project" value="TreeGrafter"/>
</dbReference>
<dbReference type="OrthoDB" id="251770at2759"/>
<feature type="compositionally biased region" description="Polar residues" evidence="2">
    <location>
        <begin position="552"/>
        <end position="567"/>
    </location>
</feature>
<dbReference type="Proteomes" id="UP000799777">
    <property type="component" value="Unassembled WGS sequence"/>
</dbReference>
<reference evidence="4" key="1">
    <citation type="journal article" date="2020" name="Stud. Mycol.">
        <title>101 Dothideomycetes genomes: a test case for predicting lifestyles and emergence of pathogens.</title>
        <authorList>
            <person name="Haridas S."/>
            <person name="Albert R."/>
            <person name="Binder M."/>
            <person name="Bloem J."/>
            <person name="Labutti K."/>
            <person name="Salamov A."/>
            <person name="Andreopoulos B."/>
            <person name="Baker S."/>
            <person name="Barry K."/>
            <person name="Bills G."/>
            <person name="Bluhm B."/>
            <person name="Cannon C."/>
            <person name="Castanera R."/>
            <person name="Culley D."/>
            <person name="Daum C."/>
            <person name="Ezra D."/>
            <person name="Gonzalez J."/>
            <person name="Henrissat B."/>
            <person name="Kuo A."/>
            <person name="Liang C."/>
            <person name="Lipzen A."/>
            <person name="Lutzoni F."/>
            <person name="Magnuson J."/>
            <person name="Mondo S."/>
            <person name="Nolan M."/>
            <person name="Ohm R."/>
            <person name="Pangilinan J."/>
            <person name="Park H.-J."/>
            <person name="Ramirez L."/>
            <person name="Alfaro M."/>
            <person name="Sun H."/>
            <person name="Tritt A."/>
            <person name="Yoshinaga Y."/>
            <person name="Zwiers L.-H."/>
            <person name="Turgeon B."/>
            <person name="Goodwin S."/>
            <person name="Spatafora J."/>
            <person name="Crous P."/>
            <person name="Grigoriev I."/>
        </authorList>
    </citation>
    <scope>NUCLEOTIDE SEQUENCE</scope>
    <source>
        <strain evidence="4">CBS 110217</strain>
    </source>
</reference>
<feature type="compositionally biased region" description="Polar residues" evidence="2">
    <location>
        <begin position="701"/>
        <end position="717"/>
    </location>
</feature>
<dbReference type="PANTHER" id="PTHR13561:SF20">
    <property type="entry name" value="DNA TOPOISOMERASE 2-BINDING PROTEIN 1"/>
    <property type="match status" value="1"/>
</dbReference>
<dbReference type="CDD" id="cd17731">
    <property type="entry name" value="BRCT_TopBP1_rpt2_like"/>
    <property type="match status" value="1"/>
</dbReference>
<evidence type="ECO:0000259" key="3">
    <source>
        <dbReference type="PROSITE" id="PS50172"/>
    </source>
</evidence>
<proteinExistence type="predicted"/>
<feature type="region of interest" description="Disordered" evidence="2">
    <location>
        <begin position="484"/>
        <end position="744"/>
    </location>
</feature>
<dbReference type="PROSITE" id="PS50172">
    <property type="entry name" value="BRCT"/>
    <property type="match status" value="3"/>
</dbReference>
<feature type="compositionally biased region" description="Low complexity" evidence="2">
    <location>
        <begin position="305"/>
        <end position="318"/>
    </location>
</feature>
<gene>
    <name evidence="4" type="ORF">EK21DRAFT_73218</name>
</gene>
<dbReference type="Gene3D" id="3.40.50.10190">
    <property type="entry name" value="BRCT domain"/>
    <property type="match status" value="4"/>
</dbReference>
<feature type="domain" description="BRCT" evidence="3">
    <location>
        <begin position="390"/>
        <end position="480"/>
    </location>
</feature>
<evidence type="ECO:0000256" key="1">
    <source>
        <dbReference type="ARBA" id="ARBA00022737"/>
    </source>
</evidence>
<dbReference type="AlphaFoldDB" id="A0A9P4LIR9"/>
<feature type="compositionally biased region" description="Pro residues" evidence="2">
    <location>
        <begin position="651"/>
        <end position="661"/>
    </location>
</feature>
<keyword evidence="5" id="KW-1185">Reference proteome</keyword>
<name>A0A9P4LIR9_9PLEO</name>
<dbReference type="GO" id="GO:0006270">
    <property type="term" value="P:DNA replication initiation"/>
    <property type="evidence" value="ECO:0007669"/>
    <property type="project" value="TreeGrafter"/>
</dbReference>
<evidence type="ECO:0000313" key="5">
    <source>
        <dbReference type="Proteomes" id="UP000799777"/>
    </source>
</evidence>
<dbReference type="SMART" id="SM00292">
    <property type="entry name" value="BRCT"/>
    <property type="match status" value="3"/>
</dbReference>
<dbReference type="EMBL" id="ML978235">
    <property type="protein sequence ID" value="KAF2026883.1"/>
    <property type="molecule type" value="Genomic_DNA"/>
</dbReference>
<dbReference type="GO" id="GO:0033314">
    <property type="term" value="P:mitotic DNA replication checkpoint signaling"/>
    <property type="evidence" value="ECO:0007669"/>
    <property type="project" value="TreeGrafter"/>
</dbReference>
<feature type="compositionally biased region" description="Polar residues" evidence="2">
    <location>
        <begin position="589"/>
        <end position="603"/>
    </location>
</feature>
<evidence type="ECO:0000313" key="4">
    <source>
        <dbReference type="EMBL" id="KAF2026883.1"/>
    </source>
</evidence>
<organism evidence="4 5">
    <name type="scientific">Setomelanomma holmii</name>
    <dbReference type="NCBI Taxonomy" id="210430"/>
    <lineage>
        <taxon>Eukaryota</taxon>
        <taxon>Fungi</taxon>
        <taxon>Dikarya</taxon>
        <taxon>Ascomycota</taxon>
        <taxon>Pezizomycotina</taxon>
        <taxon>Dothideomycetes</taxon>
        <taxon>Pleosporomycetidae</taxon>
        <taxon>Pleosporales</taxon>
        <taxon>Pleosporineae</taxon>
        <taxon>Phaeosphaeriaceae</taxon>
        <taxon>Setomelanomma</taxon>
    </lineage>
</organism>